<gene>
    <name evidence="4" type="ORF">QWY20_10345</name>
</gene>
<proteinExistence type="inferred from homology"/>
<feature type="signal peptide" evidence="3">
    <location>
        <begin position="1"/>
        <end position="17"/>
    </location>
</feature>
<keyword evidence="5" id="KW-1185">Reference proteome</keyword>
<protein>
    <submittedName>
        <fullName evidence="4">Fe(3+) ABC transporter substrate-binding protein</fullName>
    </submittedName>
</protein>
<evidence type="ECO:0000313" key="5">
    <source>
        <dbReference type="Proteomes" id="UP001336314"/>
    </source>
</evidence>
<evidence type="ECO:0000313" key="4">
    <source>
        <dbReference type="EMBL" id="MEE2001850.1"/>
    </source>
</evidence>
<comment type="similarity">
    <text evidence="1">Belongs to the bacterial solute-binding protein 1 family.</text>
</comment>
<comment type="caution">
    <text evidence="4">The sequence shown here is derived from an EMBL/GenBank/DDBJ whole genome shotgun (WGS) entry which is preliminary data.</text>
</comment>
<organism evidence="4 5">
    <name type="scientific">Alkalimonas cellulosilytica</name>
    <dbReference type="NCBI Taxonomy" id="3058395"/>
    <lineage>
        <taxon>Bacteria</taxon>
        <taxon>Pseudomonadati</taxon>
        <taxon>Pseudomonadota</taxon>
        <taxon>Gammaproteobacteria</taxon>
        <taxon>Alkalimonas</taxon>
    </lineage>
</organism>
<dbReference type="PANTHER" id="PTHR30006:SF15">
    <property type="entry name" value="IRON-UTILIZATION PERIPLASMIC PROTEIN"/>
    <property type="match status" value="1"/>
</dbReference>
<dbReference type="SUPFAM" id="SSF53850">
    <property type="entry name" value="Periplasmic binding protein-like II"/>
    <property type="match status" value="1"/>
</dbReference>
<evidence type="ECO:0000256" key="2">
    <source>
        <dbReference type="ARBA" id="ARBA00022729"/>
    </source>
</evidence>
<dbReference type="RefSeq" id="WP_330128936.1">
    <property type="nucleotide sequence ID" value="NZ_JAUHLI010000009.1"/>
</dbReference>
<evidence type="ECO:0000256" key="3">
    <source>
        <dbReference type="SAM" id="SignalP"/>
    </source>
</evidence>
<reference evidence="4 5" key="1">
    <citation type="submission" date="2023-07" db="EMBL/GenBank/DDBJ databases">
        <title>Alkalimonas sp., MEB108 novel, alkaliphilic bacterium isolated from Lonar Lake, India.</title>
        <authorList>
            <person name="Joshi A."/>
            <person name="Thite S."/>
        </authorList>
    </citation>
    <scope>NUCLEOTIDE SEQUENCE [LARGE SCALE GENOMIC DNA]</scope>
    <source>
        <strain evidence="4 5">MEB108</strain>
    </source>
</reference>
<dbReference type="PIRSF" id="PIRSF002825">
    <property type="entry name" value="CfbpA"/>
    <property type="match status" value="1"/>
</dbReference>
<accession>A0ABU7J7G9</accession>
<sequence length="343" mass="37567">MRLVSMLLCCSALVSLASPSAVGDAAVFSAEVNVYSARQEELIKPVLDEFTANTGIRVNLITGNADELITRIASEGRNSPADLLITTDVGRLYRAKQQQLLQPQRSELLQQVIPAHLRDEAGYWFGLTVRARPVLYAKDRLSEADKAELSDLTAARWRGRICVRSSGHIYNQSMVAAKLAHDGTAATEQWVRGLVQNLARPPRGGDRDQIRALAAGVCDLAIANTYYLAGMMNDPRDQEAAAGVAVFWPEQQGKGAHINISGAGIAVHAPNPTAALQLLEFMLGESAQQWYAEANHEYPVRPGVAYSETLQSYGDFKADTLPLERLGELNAEALRLMDRARWR</sequence>
<dbReference type="EMBL" id="JAUHLI010000009">
    <property type="protein sequence ID" value="MEE2001850.1"/>
    <property type="molecule type" value="Genomic_DNA"/>
</dbReference>
<dbReference type="Gene3D" id="3.40.190.10">
    <property type="entry name" value="Periplasmic binding protein-like II"/>
    <property type="match status" value="2"/>
</dbReference>
<dbReference type="InterPro" id="IPR026045">
    <property type="entry name" value="Ferric-bd"/>
</dbReference>
<dbReference type="InterPro" id="IPR006059">
    <property type="entry name" value="SBP"/>
</dbReference>
<name>A0ABU7J7G9_9GAMM</name>
<keyword evidence="2 3" id="KW-0732">Signal</keyword>
<dbReference type="PANTHER" id="PTHR30006">
    <property type="entry name" value="THIAMINE-BINDING PERIPLASMIC PROTEIN-RELATED"/>
    <property type="match status" value="1"/>
</dbReference>
<feature type="chain" id="PRO_5045844923" evidence="3">
    <location>
        <begin position="18"/>
        <end position="343"/>
    </location>
</feature>
<evidence type="ECO:0000256" key="1">
    <source>
        <dbReference type="ARBA" id="ARBA00008520"/>
    </source>
</evidence>
<dbReference type="Proteomes" id="UP001336314">
    <property type="component" value="Unassembled WGS sequence"/>
</dbReference>
<dbReference type="CDD" id="cd13542">
    <property type="entry name" value="PBP2_FutA1_ilke"/>
    <property type="match status" value="1"/>
</dbReference>
<dbReference type="Pfam" id="PF13416">
    <property type="entry name" value="SBP_bac_8"/>
    <property type="match status" value="1"/>
</dbReference>